<evidence type="ECO:0008006" key="3">
    <source>
        <dbReference type="Google" id="ProtNLM"/>
    </source>
</evidence>
<dbReference type="Proteomes" id="UP001257909">
    <property type="component" value="Unassembled WGS sequence"/>
</dbReference>
<evidence type="ECO:0000313" key="1">
    <source>
        <dbReference type="EMBL" id="MDR7120817.1"/>
    </source>
</evidence>
<comment type="caution">
    <text evidence="1">The sequence shown here is derived from an EMBL/GenBank/DDBJ whole genome shotgun (WGS) entry which is preliminary data.</text>
</comment>
<dbReference type="RefSeq" id="WP_310276820.1">
    <property type="nucleotide sequence ID" value="NZ_JAVDWR010000004.1"/>
</dbReference>
<evidence type="ECO:0000313" key="2">
    <source>
        <dbReference type="Proteomes" id="UP001257909"/>
    </source>
</evidence>
<proteinExistence type="predicted"/>
<gene>
    <name evidence="1" type="ORF">J2W69_001755</name>
</gene>
<organism evidence="1 2">
    <name type="scientific">Rheinheimera soli</name>
    <dbReference type="NCBI Taxonomy" id="443616"/>
    <lineage>
        <taxon>Bacteria</taxon>
        <taxon>Pseudomonadati</taxon>
        <taxon>Pseudomonadota</taxon>
        <taxon>Gammaproteobacteria</taxon>
        <taxon>Chromatiales</taxon>
        <taxon>Chromatiaceae</taxon>
        <taxon>Rheinheimera</taxon>
    </lineage>
</organism>
<name>A0ABU1VYL7_9GAMM</name>
<dbReference type="EMBL" id="JAVDWR010000004">
    <property type="protein sequence ID" value="MDR7120817.1"/>
    <property type="molecule type" value="Genomic_DNA"/>
</dbReference>
<keyword evidence="2" id="KW-1185">Reference proteome</keyword>
<reference evidence="1 2" key="1">
    <citation type="submission" date="2023-07" db="EMBL/GenBank/DDBJ databases">
        <title>Sorghum-associated microbial communities from plants grown in Nebraska, USA.</title>
        <authorList>
            <person name="Schachtman D."/>
        </authorList>
    </citation>
    <scope>NUCLEOTIDE SEQUENCE [LARGE SCALE GENOMIC DNA]</scope>
    <source>
        <strain evidence="1 2">4138</strain>
    </source>
</reference>
<sequence length="361" mass="40615">MEREKSVSRAKKSATTVAELLAKEGISVIIPGGGLMYDAAKVLVDHAKSYFSDRTAKRIEDFHSALLLGKTDQDEWEDFLKSPFEPDDYYAVLSSCIQDIETEKVEIYSSLMNYLIESELGSDLRRHFIKSCKELTYSDLSFLQTIYINSKHDLMTVGGTHQQLKTILSTKDPLKILTIEKLKNFGFISAKGSAVTPLAEQFVQAIFSAEKLSPAAIERKEYTGINIVIVTYQLDEPVHTSIATEVQEALWSRQIKSSIHIIDRSMVANSIMFYEAALLIVGDKKIEPNYVSALLKFLEKRPIIRLNIVDSITENGLESIQFSDELNYTPGSDLSVRGIVYEYIDKLSLKSASAEKVEKDR</sequence>
<accession>A0ABU1VYL7</accession>
<protein>
    <recommendedName>
        <fullName evidence="3">SIR2-like domain-containing protein</fullName>
    </recommendedName>
</protein>